<feature type="transmembrane region" description="Helical" evidence="1">
    <location>
        <begin position="15"/>
        <end position="34"/>
    </location>
</feature>
<organism evidence="3 4">
    <name type="scientific">Planctobacterium marinum</name>
    <dbReference type="NCBI Taxonomy" id="1631968"/>
    <lineage>
        <taxon>Bacteria</taxon>
        <taxon>Pseudomonadati</taxon>
        <taxon>Pseudomonadota</taxon>
        <taxon>Gammaproteobacteria</taxon>
        <taxon>Alteromonadales</taxon>
        <taxon>Alteromonadaceae</taxon>
        <taxon>Planctobacterium</taxon>
    </lineage>
</organism>
<evidence type="ECO:0000256" key="1">
    <source>
        <dbReference type="SAM" id="Phobius"/>
    </source>
</evidence>
<feature type="transmembrane region" description="Helical" evidence="1">
    <location>
        <begin position="277"/>
        <end position="296"/>
    </location>
</feature>
<keyword evidence="1" id="KW-0472">Membrane</keyword>
<feature type="transmembrane region" description="Helical" evidence="1">
    <location>
        <begin position="171"/>
        <end position="190"/>
    </location>
</feature>
<proteinExistence type="predicted"/>
<dbReference type="Pfam" id="PF07670">
    <property type="entry name" value="Gate"/>
    <property type="match status" value="1"/>
</dbReference>
<feature type="transmembrane region" description="Helical" evidence="1">
    <location>
        <begin position="138"/>
        <end position="159"/>
    </location>
</feature>
<evidence type="ECO:0000313" key="3">
    <source>
        <dbReference type="EMBL" id="BDX06496.1"/>
    </source>
</evidence>
<keyword evidence="1" id="KW-0812">Transmembrane</keyword>
<dbReference type="EMBL" id="AP027272">
    <property type="protein sequence ID" value="BDX06496.1"/>
    <property type="molecule type" value="Genomic_DNA"/>
</dbReference>
<evidence type="ECO:0000313" key="4">
    <source>
        <dbReference type="Proteomes" id="UP001333710"/>
    </source>
</evidence>
<dbReference type="Proteomes" id="UP001333710">
    <property type="component" value="Chromosome"/>
</dbReference>
<dbReference type="InterPro" id="IPR011642">
    <property type="entry name" value="Gate_dom"/>
</dbReference>
<protein>
    <submittedName>
        <fullName evidence="3">Membrane protein</fullName>
    </submittedName>
</protein>
<keyword evidence="4" id="KW-1185">Reference proteome</keyword>
<dbReference type="AlphaFoldDB" id="A0AA48KPC0"/>
<evidence type="ECO:0000259" key="2">
    <source>
        <dbReference type="Pfam" id="PF07670"/>
    </source>
</evidence>
<feature type="transmembrane region" description="Helical" evidence="1">
    <location>
        <begin position="55"/>
        <end position="73"/>
    </location>
</feature>
<sequence>MGIASNFIKDFVGNYLSAFVVYLCIISCGGALLYQKKGKHIQNDNTFSRIFHTSPIWSIIRWAGTIMAIMVWLEMGPEWLWHGDMGGLVLNDLLVSVMVAIGLGCIILPFLTDFGLMEFLGSYAEKWFRRLFTVPGRSAVDAIASWLGGSSVGLVVTANQMRSGFYTQREAAVIATNFSIVSITFAFVVVDTMNLMAHFYLFYATLIVSGVACAIILPRIPPLSNKADTCLAKYQALEPEITGTTHQKAWRSAMRRAEKAPKLSKVVEGIGLNILEIWLGVLPAAMFIATSGLLLAEYTPISQWLAMPLVWVLDMFSVADAAVAGQAMVIGFADMFLPALIGAELSSEATRFIIAILAVGQLIFMSETGVVILKLGFPLKVMDLVILFILRTLIILPVAVASAAFLL</sequence>
<feature type="transmembrane region" description="Helical" evidence="1">
    <location>
        <begin position="385"/>
        <end position="406"/>
    </location>
</feature>
<gene>
    <name evidence="3" type="ORF">MACH26_20170</name>
</gene>
<feature type="transmembrane region" description="Helical" evidence="1">
    <location>
        <begin position="308"/>
        <end position="332"/>
    </location>
</feature>
<keyword evidence="1" id="KW-1133">Transmembrane helix</keyword>
<feature type="transmembrane region" description="Helical" evidence="1">
    <location>
        <begin position="93"/>
        <end position="117"/>
    </location>
</feature>
<name>A0AA48KPC0_9ALTE</name>
<feature type="transmembrane region" description="Helical" evidence="1">
    <location>
        <begin position="197"/>
        <end position="217"/>
    </location>
</feature>
<dbReference type="KEGG" id="pmaw:MACH26_20170"/>
<feature type="domain" description="Nucleoside transporter/FeoB GTPase Gate" evidence="2">
    <location>
        <begin position="95"/>
        <end position="193"/>
    </location>
</feature>
<reference evidence="3" key="1">
    <citation type="submission" date="2023-01" db="EMBL/GenBank/DDBJ databases">
        <title>Complete genome sequence of Planctobacterium marinum strain Dej080120_11.</title>
        <authorList>
            <person name="Ueki S."/>
            <person name="Maruyama F."/>
        </authorList>
    </citation>
    <scope>NUCLEOTIDE SEQUENCE</scope>
    <source>
        <strain evidence="3">Dej080120_11</strain>
    </source>
</reference>
<feature type="transmembrane region" description="Helical" evidence="1">
    <location>
        <begin position="352"/>
        <end position="373"/>
    </location>
</feature>
<accession>A0AA48KPC0</accession>